<dbReference type="Gene3D" id="3.50.50.60">
    <property type="entry name" value="FAD/NAD(P)-binding domain"/>
    <property type="match status" value="1"/>
</dbReference>
<dbReference type="RefSeq" id="WP_135831638.1">
    <property type="nucleotide sequence ID" value="NZ_BMCK01000002.1"/>
</dbReference>
<dbReference type="AlphaFoldDB" id="A0A4P7UC84"/>
<dbReference type="EMBL" id="CP038462">
    <property type="protein sequence ID" value="QCC76589.1"/>
    <property type="molecule type" value="Genomic_DNA"/>
</dbReference>
<sequence length="524" mass="56044">MAAGAAVGAAGTVGASTRPASAHIPLRREERRVIVIGSGFGGGVASLRLTRAGVPVTLLERGKRWVTGPDADTFPRVSSLDERALWHESMPEIFGRPLFETPHTGLLESVVGENMTVMNAAGLGGGSLAYQGMSLEPSAEVFASELPEELDREWMHRVHYRRVERMLKLRTAPDALVSSDNYKAARVFARKALAAGYDIEKIPMPIDWSYALRELRGEMKATYTNGDAALGVNNGGKHSVDVTYIRAAEATGLLEVRTLHNVTGIARTRSGAWEVRAQRTDTTGRVLEEVVYTTPTLIMGAGSTGTTRLLLKSAARGEITDLPEALGSNWGTNADRIYTWTSLFDDFGPVQGGPVVYGSKAWEDPATANTVIQASLPPLMAGGDPSKKSWGPTTTMLVGYGVSKDRGEFRYDAEKDDAILHWPKNGDRESAARIHARVKKIAGFASFLGDTTAMSPSTWHPLGGASMGTVCDLEGRVLGQKGLYVLDGALLPGTAAACNPSMTIAAVAERAMDKIVAHDVGRLV</sequence>
<keyword evidence="9" id="KW-0753">Steroid metabolism</keyword>
<protein>
    <recommendedName>
        <fullName evidence="14">Cholesterol oxidase</fullName>
        <ecNumber evidence="13">1.1.3.6</ecNumber>
        <ecNumber evidence="11">5.3.3.1</ecNumber>
    </recommendedName>
    <alternativeName>
        <fullName evidence="15">Cholesterol isomerase</fullName>
    </alternativeName>
</protein>
<keyword evidence="10" id="KW-0413">Isomerase</keyword>
<comment type="similarity">
    <text evidence="2">Belongs to the GMC oxidoreductase family.</text>
</comment>
<dbReference type="GO" id="GO:0008203">
    <property type="term" value="P:cholesterol metabolic process"/>
    <property type="evidence" value="ECO:0007669"/>
    <property type="project" value="UniProtKB-KW"/>
</dbReference>
<reference evidence="22" key="3">
    <citation type="journal article" date="2019" name="Int. J. Syst. Evol. Microbiol.">
        <title>The Global Catalogue of Microorganisms (GCM) 10K type strain sequencing project: providing services to taxonomists for standard genome sequencing and annotation.</title>
        <authorList>
            <consortium name="The Broad Institute Genomics Platform"/>
            <consortium name="The Broad Institute Genome Sequencing Center for Infectious Disease"/>
            <person name="Wu L."/>
            <person name="Ma J."/>
        </authorList>
    </citation>
    <scope>NUCLEOTIDE SEQUENCE [LARGE SCALE GENOMIC DNA]</scope>
    <source>
        <strain evidence="22">CCM 7403</strain>
    </source>
</reference>
<evidence type="ECO:0000256" key="3">
    <source>
        <dbReference type="ARBA" id="ARBA00022548"/>
    </source>
</evidence>
<dbReference type="Proteomes" id="UP000297025">
    <property type="component" value="Chromosome"/>
</dbReference>
<dbReference type="InterPro" id="IPR000172">
    <property type="entry name" value="GMC_OxRdtase_N"/>
</dbReference>
<name>A0A4P7UC84_9ACTN</name>
<keyword evidence="6" id="KW-0560">Oxidoreductase</keyword>
<evidence type="ECO:0000256" key="1">
    <source>
        <dbReference type="ARBA" id="ARBA00001974"/>
    </source>
</evidence>
<evidence type="ECO:0000256" key="2">
    <source>
        <dbReference type="ARBA" id="ARBA00010790"/>
    </source>
</evidence>
<dbReference type="GO" id="GO:0016995">
    <property type="term" value="F:cholesterol oxidase activity"/>
    <property type="evidence" value="ECO:0007669"/>
    <property type="project" value="UniProtKB-EC"/>
</dbReference>
<evidence type="ECO:0000256" key="6">
    <source>
        <dbReference type="ARBA" id="ARBA00023002"/>
    </source>
</evidence>
<evidence type="ECO:0000256" key="9">
    <source>
        <dbReference type="ARBA" id="ARBA00023221"/>
    </source>
</evidence>
<evidence type="ECO:0000256" key="10">
    <source>
        <dbReference type="ARBA" id="ARBA00023235"/>
    </source>
</evidence>
<keyword evidence="8" id="KW-1207">Sterol metabolism</keyword>
<dbReference type="PANTHER" id="PTHR47470">
    <property type="entry name" value="CHOLESTEROL OXIDASE"/>
    <property type="match status" value="1"/>
</dbReference>
<feature type="compositionally biased region" description="Low complexity" evidence="16">
    <location>
        <begin position="1"/>
        <end position="15"/>
    </location>
</feature>
<dbReference type="EMBL" id="BMCK01000002">
    <property type="protein sequence ID" value="GGD14344.1"/>
    <property type="molecule type" value="Genomic_DNA"/>
</dbReference>
<evidence type="ECO:0000259" key="17">
    <source>
        <dbReference type="Pfam" id="PF00732"/>
    </source>
</evidence>
<feature type="region of interest" description="Disordered" evidence="16">
    <location>
        <begin position="1"/>
        <end position="22"/>
    </location>
</feature>
<evidence type="ECO:0000256" key="5">
    <source>
        <dbReference type="ARBA" id="ARBA00022827"/>
    </source>
</evidence>
<dbReference type="InterPro" id="IPR007867">
    <property type="entry name" value="GMC_OxRtase_C"/>
</dbReference>
<dbReference type="PANTHER" id="PTHR47470:SF1">
    <property type="entry name" value="FAD-DEPENDENT OXIDOREDUCTASE 2 FAD BINDING DOMAIN-CONTAINING PROTEIN"/>
    <property type="match status" value="1"/>
</dbReference>
<dbReference type="SUPFAM" id="SSF54373">
    <property type="entry name" value="FAD-linked reductases, C-terminal domain"/>
    <property type="match status" value="1"/>
</dbReference>
<dbReference type="InterPro" id="IPR036188">
    <property type="entry name" value="FAD/NAD-bd_sf"/>
</dbReference>
<comment type="cofactor">
    <cofactor evidence="1">
        <name>FAD</name>
        <dbReference type="ChEBI" id="CHEBI:57692"/>
    </cofactor>
</comment>
<keyword evidence="22" id="KW-1185">Reference proteome</keyword>
<dbReference type="Gene3D" id="3.30.410.10">
    <property type="entry name" value="Cholesterol Oxidase, domain 2"/>
    <property type="match status" value="1"/>
</dbReference>
<dbReference type="GO" id="GO:0004769">
    <property type="term" value="F:steroid Delta-isomerase activity"/>
    <property type="evidence" value="ECO:0007669"/>
    <property type="project" value="UniProtKB-EC"/>
</dbReference>
<evidence type="ECO:0000313" key="20">
    <source>
        <dbReference type="EMBL" id="QCC76589.1"/>
    </source>
</evidence>
<dbReference type="Pfam" id="PF05199">
    <property type="entry name" value="GMC_oxred_C"/>
    <property type="match status" value="1"/>
</dbReference>
<keyword evidence="5" id="KW-0274">FAD</keyword>
<keyword evidence="7" id="KW-0443">Lipid metabolism</keyword>
<reference evidence="19" key="5">
    <citation type="submission" date="2024-05" db="EMBL/GenBank/DDBJ databases">
        <authorList>
            <person name="Sun Q."/>
            <person name="Sedlacek I."/>
        </authorList>
    </citation>
    <scope>NUCLEOTIDE SEQUENCE</scope>
    <source>
        <strain evidence="19">CCM 7403</strain>
    </source>
</reference>
<proteinExistence type="inferred from homology"/>
<evidence type="ECO:0000256" key="12">
    <source>
        <dbReference type="ARBA" id="ARBA00049645"/>
    </source>
</evidence>
<keyword evidence="3" id="KW-0153">Cholesterol metabolism</keyword>
<dbReference type="InterPro" id="IPR052542">
    <property type="entry name" value="Cholesterol_Oxidase"/>
</dbReference>
<dbReference type="EC" id="5.3.3.1" evidence="11"/>
<evidence type="ECO:0000256" key="14">
    <source>
        <dbReference type="ARBA" id="ARBA00049744"/>
    </source>
</evidence>
<evidence type="ECO:0000256" key="15">
    <source>
        <dbReference type="ARBA" id="ARBA00049778"/>
    </source>
</evidence>
<evidence type="ECO:0000256" key="7">
    <source>
        <dbReference type="ARBA" id="ARBA00023098"/>
    </source>
</evidence>
<feature type="domain" description="Glucose-methanol-choline oxidoreductase N-terminal" evidence="17">
    <location>
        <begin position="104"/>
        <end position="315"/>
    </location>
</feature>
<dbReference type="Pfam" id="PF00732">
    <property type="entry name" value="GMC_oxred_N"/>
    <property type="match status" value="1"/>
</dbReference>
<dbReference type="OrthoDB" id="3587784at2"/>
<evidence type="ECO:0000313" key="22">
    <source>
        <dbReference type="Proteomes" id="UP000630594"/>
    </source>
</evidence>
<evidence type="ECO:0000313" key="19">
    <source>
        <dbReference type="EMBL" id="GGD14344.1"/>
    </source>
</evidence>
<evidence type="ECO:0000256" key="13">
    <source>
        <dbReference type="ARBA" id="ARBA00049723"/>
    </source>
</evidence>
<reference evidence="20 21" key="1">
    <citation type="journal article" date="2008" name="Int. J. Syst. Evol. Microbiol.">
        <title>Nocardioides daphniae sp. nov., isolated from Daphnia cucullata (Crustacea: Cladocera).</title>
        <authorList>
            <person name="Toth E.M."/>
            <person name="Keki Z."/>
            <person name="Homonnay Z.G."/>
            <person name="Borsodi A.K."/>
            <person name="Marialigeti K."/>
            <person name="Schumann P."/>
        </authorList>
    </citation>
    <scope>NUCLEOTIDE SEQUENCE [LARGE SCALE GENOMIC DNA]</scope>
    <source>
        <strain evidence="20 21">JCM 16608</strain>
    </source>
</reference>
<reference evidence="20" key="4">
    <citation type="submission" date="2019-03" db="EMBL/GenBank/DDBJ databases">
        <authorList>
            <person name="Huang Y."/>
        </authorList>
    </citation>
    <scope>NUCLEOTIDE SEQUENCE</scope>
    <source>
        <strain evidence="20">JCM 16608</strain>
    </source>
</reference>
<evidence type="ECO:0000256" key="16">
    <source>
        <dbReference type="SAM" id="MobiDB-lite"/>
    </source>
</evidence>
<evidence type="ECO:0000313" key="21">
    <source>
        <dbReference type="Proteomes" id="UP000297025"/>
    </source>
</evidence>
<organism evidence="20 21">
    <name type="scientific">Nocardioides daphniae</name>
    <dbReference type="NCBI Taxonomy" id="402297"/>
    <lineage>
        <taxon>Bacteria</taxon>
        <taxon>Bacillati</taxon>
        <taxon>Actinomycetota</taxon>
        <taxon>Actinomycetes</taxon>
        <taxon>Propionibacteriales</taxon>
        <taxon>Nocardioidaceae</taxon>
        <taxon>Nocardioides</taxon>
    </lineage>
</organism>
<dbReference type="KEGG" id="ndp:E2C04_04030"/>
<evidence type="ECO:0000259" key="18">
    <source>
        <dbReference type="Pfam" id="PF05199"/>
    </source>
</evidence>
<dbReference type="SUPFAM" id="SSF51905">
    <property type="entry name" value="FAD/NAD(P)-binding domain"/>
    <property type="match status" value="1"/>
</dbReference>
<gene>
    <name evidence="20" type="ORF">E2C04_04030</name>
    <name evidence="19" type="ORF">GCM10007231_11690</name>
</gene>
<evidence type="ECO:0000256" key="11">
    <source>
        <dbReference type="ARBA" id="ARBA00038856"/>
    </source>
</evidence>
<dbReference type="EC" id="1.1.3.6" evidence="13"/>
<dbReference type="GO" id="GO:0050660">
    <property type="term" value="F:flavin adenine dinucleotide binding"/>
    <property type="evidence" value="ECO:0007669"/>
    <property type="project" value="InterPro"/>
</dbReference>
<comment type="pathway">
    <text evidence="12">Steroid metabolism; cholesterol degradation.</text>
</comment>
<evidence type="ECO:0000256" key="8">
    <source>
        <dbReference type="ARBA" id="ARBA00023166"/>
    </source>
</evidence>
<evidence type="ECO:0000256" key="4">
    <source>
        <dbReference type="ARBA" id="ARBA00022630"/>
    </source>
</evidence>
<dbReference type="Proteomes" id="UP000630594">
    <property type="component" value="Unassembled WGS sequence"/>
</dbReference>
<keyword evidence="4" id="KW-0285">Flavoprotein</keyword>
<feature type="domain" description="Glucose-methanol-choline oxidoreductase C-terminal" evidence="18">
    <location>
        <begin position="453"/>
        <end position="508"/>
    </location>
</feature>
<reference evidence="19" key="2">
    <citation type="journal article" date="2014" name="Int. J. Syst. Evol. Microbiol.">
        <title>Complete genome of a new Firmicutes species belonging to the dominant human colonic microbiota ('Ruminococcus bicirculans') reveals two chromosomes and a selective capacity to utilize plant glucans.</title>
        <authorList>
            <consortium name="NISC Comparative Sequencing Program"/>
            <person name="Wegmann U."/>
            <person name="Louis P."/>
            <person name="Goesmann A."/>
            <person name="Henrissat B."/>
            <person name="Duncan S.H."/>
            <person name="Flint H.J."/>
        </authorList>
    </citation>
    <scope>NUCLEOTIDE SEQUENCE</scope>
    <source>
        <strain evidence="19">CCM 7403</strain>
    </source>
</reference>
<accession>A0A4P7UC84</accession>